<keyword evidence="4 6" id="KW-1133">Transmembrane helix</keyword>
<organism evidence="7 8">
    <name type="scientific">Acinetobacter junii</name>
    <dbReference type="NCBI Taxonomy" id="40215"/>
    <lineage>
        <taxon>Bacteria</taxon>
        <taxon>Pseudomonadati</taxon>
        <taxon>Pseudomonadota</taxon>
        <taxon>Gammaproteobacteria</taxon>
        <taxon>Moraxellales</taxon>
        <taxon>Moraxellaceae</taxon>
        <taxon>Acinetobacter</taxon>
    </lineage>
</organism>
<dbReference type="GO" id="GO:0032153">
    <property type="term" value="C:cell division site"/>
    <property type="evidence" value="ECO:0007669"/>
    <property type="project" value="TreeGrafter"/>
</dbReference>
<keyword evidence="6" id="KW-0808">Transferase</keyword>
<evidence type="ECO:0000256" key="5">
    <source>
        <dbReference type="ARBA" id="ARBA00023136"/>
    </source>
</evidence>
<feature type="transmembrane region" description="Helical" evidence="6">
    <location>
        <begin position="66"/>
        <end position="84"/>
    </location>
</feature>
<dbReference type="GO" id="GO:0008955">
    <property type="term" value="F:peptidoglycan glycosyltransferase activity"/>
    <property type="evidence" value="ECO:0007669"/>
    <property type="project" value="UniProtKB-UniRule"/>
</dbReference>
<dbReference type="EC" id="2.4.99.28" evidence="6"/>
<keyword evidence="3 6" id="KW-0133">Cell shape</keyword>
<evidence type="ECO:0000256" key="4">
    <source>
        <dbReference type="ARBA" id="ARBA00022989"/>
    </source>
</evidence>
<feature type="transmembrane region" description="Helical" evidence="6">
    <location>
        <begin position="154"/>
        <end position="171"/>
    </location>
</feature>
<dbReference type="GO" id="GO:0015648">
    <property type="term" value="F:lipid-linked peptidoglycan transporter activity"/>
    <property type="evidence" value="ECO:0007669"/>
    <property type="project" value="TreeGrafter"/>
</dbReference>
<comment type="caution">
    <text evidence="7">The sequence shown here is derived from an EMBL/GenBank/DDBJ whole genome shotgun (WGS) entry which is preliminary data.</text>
</comment>
<evidence type="ECO:0000256" key="2">
    <source>
        <dbReference type="ARBA" id="ARBA00022692"/>
    </source>
</evidence>
<dbReference type="Proteomes" id="UP001208534">
    <property type="component" value="Unassembled WGS sequence"/>
</dbReference>
<comment type="subcellular location">
    <subcellularLocation>
        <location evidence="6">Cell inner membrane</location>
        <topology evidence="6">Multi-pass membrane protein</topology>
    </subcellularLocation>
    <subcellularLocation>
        <location evidence="1">Membrane</location>
        <topology evidence="1">Multi-pass membrane protein</topology>
    </subcellularLocation>
</comment>
<comment type="pathway">
    <text evidence="6">Cell wall biogenesis; peptidoglycan biosynthesis.</text>
</comment>
<dbReference type="GO" id="GO:0005886">
    <property type="term" value="C:plasma membrane"/>
    <property type="evidence" value="ECO:0007669"/>
    <property type="project" value="UniProtKB-SubCell"/>
</dbReference>
<dbReference type="GO" id="GO:0051301">
    <property type="term" value="P:cell division"/>
    <property type="evidence" value="ECO:0007669"/>
    <property type="project" value="InterPro"/>
</dbReference>
<dbReference type="HAMAP" id="MF_02079">
    <property type="entry name" value="PGT_RodA"/>
    <property type="match status" value="1"/>
</dbReference>
<keyword evidence="6" id="KW-0328">Glycosyltransferase</keyword>
<feature type="transmembrane region" description="Helical" evidence="6">
    <location>
        <begin position="90"/>
        <end position="109"/>
    </location>
</feature>
<dbReference type="GO" id="GO:0009252">
    <property type="term" value="P:peptidoglycan biosynthetic process"/>
    <property type="evidence" value="ECO:0007669"/>
    <property type="project" value="UniProtKB-UniRule"/>
</dbReference>
<dbReference type="AlphaFoldDB" id="A0AAW5RFY4"/>
<name>A0AAW5RFY4_ACIJU</name>
<dbReference type="InterPro" id="IPR001182">
    <property type="entry name" value="FtsW/RodA"/>
</dbReference>
<dbReference type="GO" id="GO:0071555">
    <property type="term" value="P:cell wall organization"/>
    <property type="evidence" value="ECO:0007669"/>
    <property type="project" value="UniProtKB-KW"/>
</dbReference>
<dbReference type="RefSeq" id="WP_004913244.1">
    <property type="nucleotide sequence ID" value="NZ_BBSD01000092.1"/>
</dbReference>
<keyword evidence="2 6" id="KW-0812">Transmembrane</keyword>
<protein>
    <recommendedName>
        <fullName evidence="6">Peptidoglycan glycosyltransferase MrdB</fullName>
        <shortName evidence="6">PGT</shortName>
        <ecNumber evidence="6">2.4.99.28</ecNumber>
    </recommendedName>
    <alternativeName>
        <fullName evidence="6">Cell elongation protein RodA</fullName>
    </alternativeName>
    <alternativeName>
        <fullName evidence="6">Cell wall polymerase</fullName>
    </alternativeName>
    <alternativeName>
        <fullName evidence="6">Peptidoglycan polymerase</fullName>
        <shortName evidence="6">PG polymerase</shortName>
    </alternativeName>
</protein>
<feature type="transmembrane region" description="Helical" evidence="6">
    <location>
        <begin position="201"/>
        <end position="219"/>
    </location>
</feature>
<feature type="transmembrane region" description="Helical" evidence="6">
    <location>
        <begin position="289"/>
        <end position="310"/>
    </location>
</feature>
<evidence type="ECO:0000313" key="7">
    <source>
        <dbReference type="EMBL" id="MCU4398369.1"/>
    </source>
</evidence>
<keyword evidence="6" id="KW-0961">Cell wall biogenesis/degradation</keyword>
<dbReference type="EMBL" id="JAHPRE010000088">
    <property type="protein sequence ID" value="MCU4398369.1"/>
    <property type="molecule type" value="Genomic_DNA"/>
</dbReference>
<proteinExistence type="inferred from homology"/>
<comment type="similarity">
    <text evidence="6">Belongs to the SEDS family. MrdB/RodA subfamily.</text>
</comment>
<evidence type="ECO:0000256" key="3">
    <source>
        <dbReference type="ARBA" id="ARBA00022960"/>
    </source>
</evidence>
<comment type="catalytic activity">
    <reaction evidence="6">
        <text>[GlcNAc-(1-&gt;4)-Mur2Ac(oyl-L-Ala-gamma-D-Glu-L-Lys-D-Ala-D-Ala)](n)-di-trans,octa-cis-undecaprenyl diphosphate + beta-D-GlcNAc-(1-&gt;4)-Mur2Ac(oyl-L-Ala-gamma-D-Glu-L-Lys-D-Ala-D-Ala)-di-trans,octa-cis-undecaprenyl diphosphate = [GlcNAc-(1-&gt;4)-Mur2Ac(oyl-L-Ala-gamma-D-Glu-L-Lys-D-Ala-D-Ala)](n+1)-di-trans,octa-cis-undecaprenyl diphosphate + di-trans,octa-cis-undecaprenyl diphosphate + H(+)</text>
        <dbReference type="Rhea" id="RHEA:23708"/>
        <dbReference type="Rhea" id="RHEA-COMP:9602"/>
        <dbReference type="Rhea" id="RHEA-COMP:9603"/>
        <dbReference type="ChEBI" id="CHEBI:15378"/>
        <dbReference type="ChEBI" id="CHEBI:58405"/>
        <dbReference type="ChEBI" id="CHEBI:60033"/>
        <dbReference type="ChEBI" id="CHEBI:78435"/>
        <dbReference type="EC" id="2.4.99.28"/>
    </reaction>
</comment>
<evidence type="ECO:0000256" key="6">
    <source>
        <dbReference type="HAMAP-Rule" id="MF_02079"/>
    </source>
</evidence>
<keyword evidence="6" id="KW-0573">Peptidoglycan synthesis</keyword>
<sequence length="380" mass="41983">MKPVPQSRFLRYSIRDGLHLKNNSSYWHKLHLDPWLLSLLILNAILGLIVVYSASAQDMGLVFKQGFSFLLGFVALFVCAQVPPKVYQAFSPYLYAVSLVLLIAVFFIGEVRMGARRWIAIPLLGSMQPSELMKFAMPLMITWFLSRNALPPRIFHILISLVLIVIPLLLVALQPDLGAGILILTSGLFVLFLAGISWKLILGSMGLVMLFLPIAWTFLLESYQKKRITTLIDPEADVLGSGWNIIQSKIAIGSGGFSGKGYLQGTQSHFGFLPERHTDFIMSTYAEEFGFIGVVILFSLYAAIIIRCFMIGLNSFNNFGRLIVGSLALSFFLYVVVNSGMVSGIFPVTGDPLPFMSYGGTAIITLLAGFGIVMSVHTHR</sequence>
<dbReference type="InterPro" id="IPR011923">
    <property type="entry name" value="RodA/MrdB"/>
</dbReference>
<feature type="transmembrane region" description="Helical" evidence="6">
    <location>
        <begin position="355"/>
        <end position="376"/>
    </location>
</feature>
<feature type="transmembrane region" description="Helical" evidence="6">
    <location>
        <begin position="35"/>
        <end position="54"/>
    </location>
</feature>
<evidence type="ECO:0000256" key="1">
    <source>
        <dbReference type="ARBA" id="ARBA00004141"/>
    </source>
</evidence>
<dbReference type="NCBIfam" id="TIGR02210">
    <property type="entry name" value="rodA_shape"/>
    <property type="match status" value="1"/>
</dbReference>
<dbReference type="PANTHER" id="PTHR30474:SF1">
    <property type="entry name" value="PEPTIDOGLYCAN GLYCOSYLTRANSFERASE MRDB"/>
    <property type="match status" value="1"/>
</dbReference>
<keyword evidence="5 6" id="KW-0472">Membrane</keyword>
<gene>
    <name evidence="6 7" type="primary">rodA</name>
    <name evidence="6" type="synonym">mrdB</name>
    <name evidence="7" type="ORF">KTH64_15795</name>
</gene>
<evidence type="ECO:0000313" key="8">
    <source>
        <dbReference type="Proteomes" id="UP001208534"/>
    </source>
</evidence>
<reference evidence="7" key="1">
    <citation type="submission" date="2021-06" db="EMBL/GenBank/DDBJ databases">
        <title>Propagation of a rapidly emergent carbapenem-resistant Acinetobacter baumannii lineage by various extra-hospital transmission networks.</title>
        <authorList>
            <person name="Calix J."/>
        </authorList>
    </citation>
    <scope>NUCLEOTIDE SEQUENCE</scope>
    <source>
        <strain evidence="7">WU_MDCI_Aw63</strain>
    </source>
</reference>
<feature type="transmembrane region" description="Helical" evidence="6">
    <location>
        <begin position="322"/>
        <end position="349"/>
    </location>
</feature>
<dbReference type="PANTHER" id="PTHR30474">
    <property type="entry name" value="CELL CYCLE PROTEIN"/>
    <property type="match status" value="1"/>
</dbReference>
<comment type="function">
    <text evidence="6">Peptidoglycan polymerase that is essential for cell wall elongation.</text>
</comment>
<dbReference type="Pfam" id="PF01098">
    <property type="entry name" value="FTSW_RODA_SPOVE"/>
    <property type="match status" value="1"/>
</dbReference>
<keyword evidence="6" id="KW-0997">Cell inner membrane</keyword>
<dbReference type="GO" id="GO:0008360">
    <property type="term" value="P:regulation of cell shape"/>
    <property type="evidence" value="ECO:0007669"/>
    <property type="project" value="UniProtKB-KW"/>
</dbReference>
<accession>A0AAW5RFY4</accession>
<feature type="transmembrane region" description="Helical" evidence="6">
    <location>
        <begin position="177"/>
        <end position="194"/>
    </location>
</feature>
<keyword evidence="6" id="KW-1003">Cell membrane</keyword>